<keyword evidence="6 15" id="KW-0347">Helicase</keyword>
<evidence type="ECO:0000256" key="6">
    <source>
        <dbReference type="ARBA" id="ARBA00022806"/>
    </source>
</evidence>
<dbReference type="PANTHER" id="PTHR11070">
    <property type="entry name" value="UVRD / RECB / PCRA DNA HELICASE FAMILY MEMBER"/>
    <property type="match status" value="1"/>
</dbReference>
<dbReference type="InterPro" id="IPR011335">
    <property type="entry name" value="Restrct_endonuc-II-like"/>
</dbReference>
<comment type="catalytic activity">
    <reaction evidence="13 15">
        <text>Couples ATP hydrolysis with the unwinding of duplex DNA by translocating in the 3'-5' direction.</text>
        <dbReference type="EC" id="5.6.2.4"/>
    </reaction>
</comment>
<feature type="region of interest" description="DNA-binding and helicase activity, interacts with RecC" evidence="15">
    <location>
        <begin position="1"/>
        <end position="880"/>
    </location>
</feature>
<name>A0ABS7TBZ7_9GAMM</name>
<dbReference type="SUPFAM" id="SSF52540">
    <property type="entry name" value="P-loop containing nucleoside triphosphate hydrolases"/>
    <property type="match status" value="1"/>
</dbReference>
<feature type="binding site" evidence="16">
    <location>
        <begin position="22"/>
        <end position="29"/>
    </location>
    <ligand>
        <name>ATP</name>
        <dbReference type="ChEBI" id="CHEBI:30616"/>
    </ligand>
</feature>
<keyword evidence="3 15" id="KW-0547">Nucleotide-binding</keyword>
<evidence type="ECO:0000256" key="4">
    <source>
        <dbReference type="ARBA" id="ARBA00022763"/>
    </source>
</evidence>
<feature type="binding site" evidence="15">
    <location>
        <position position="1085"/>
    </location>
    <ligand>
        <name>Mg(2+)</name>
        <dbReference type="ChEBI" id="CHEBI:18420"/>
    </ligand>
</feature>
<evidence type="ECO:0000256" key="14">
    <source>
        <dbReference type="ARBA" id="ARBA00048988"/>
    </source>
</evidence>
<evidence type="ECO:0000256" key="9">
    <source>
        <dbReference type="ARBA" id="ARBA00022842"/>
    </source>
</evidence>
<dbReference type="Gene3D" id="1.10.486.10">
    <property type="entry name" value="PCRA, domain 4"/>
    <property type="match status" value="1"/>
</dbReference>
<evidence type="ECO:0000256" key="5">
    <source>
        <dbReference type="ARBA" id="ARBA00022801"/>
    </source>
</evidence>
<dbReference type="InterPro" id="IPR011604">
    <property type="entry name" value="PDDEXK-like_dom_sf"/>
</dbReference>
<keyword evidence="1 15" id="KW-0540">Nuclease</keyword>
<comment type="function">
    <text evidence="15">A helicase/nuclease that prepares dsDNA breaks (DSB) for recombinational DNA repair. Binds to DSBs and unwinds DNA via a highly rapid and processive ATP-dependent bidirectional helicase activity. Unwinds dsDNA until it encounters a Chi (crossover hotspot instigator) sequence from the 3' direction. Cuts ssDNA a few nucleotides 3' to the Chi site. The properties and activities of the enzyme are changed at Chi. The Chi-altered holoenzyme produces a long 3'-ssDNA overhang and facilitates RecA-binding to the ssDNA for homologous DNA recombination and repair. Holoenzyme degrades any linearized DNA that is unable to undergo homologous recombination. In the holoenzyme this subunit contributes ATPase, 3'-5' helicase, exonuclease activity and loads RecA onto ssDNA.</text>
</comment>
<dbReference type="Pfam" id="PF13361">
    <property type="entry name" value="UvrD_C"/>
    <property type="match status" value="1"/>
</dbReference>
<evidence type="ECO:0000256" key="13">
    <source>
        <dbReference type="ARBA" id="ARBA00034617"/>
    </source>
</evidence>
<comment type="catalytic activity">
    <reaction evidence="15">
        <text>Exonucleolytic cleavage (in the presence of ATP) in either 5'- to 3'- or 3'- to 5'-direction to yield 5'-phosphooligonucleotides.</text>
        <dbReference type="EC" id="3.1.11.5"/>
    </reaction>
</comment>
<dbReference type="InterPro" id="IPR004586">
    <property type="entry name" value="RecB"/>
</dbReference>
<keyword evidence="11 15" id="KW-0234">DNA repair</keyword>
<dbReference type="Proteomes" id="UP001430290">
    <property type="component" value="Unassembled WGS sequence"/>
</dbReference>
<dbReference type="InterPro" id="IPR014017">
    <property type="entry name" value="DNA_helicase_UvrD-like_C"/>
</dbReference>
<dbReference type="SUPFAM" id="SSF52980">
    <property type="entry name" value="Restriction endonuclease-like"/>
    <property type="match status" value="1"/>
</dbReference>
<keyword evidence="5 15" id="KW-0378">Hydrolase</keyword>
<feature type="binding site" evidence="15">
    <location>
        <position position="970"/>
    </location>
    <ligand>
        <name>Mg(2+)</name>
        <dbReference type="ChEBI" id="CHEBI:18420"/>
    </ligand>
</feature>
<evidence type="ECO:0000256" key="10">
    <source>
        <dbReference type="ARBA" id="ARBA00023125"/>
    </source>
</evidence>
<evidence type="ECO:0000256" key="15">
    <source>
        <dbReference type="HAMAP-Rule" id="MF_01485"/>
    </source>
</evidence>
<keyword evidence="10 15" id="KW-0238">DNA-binding</keyword>
<feature type="domain" description="UvrD-like helicase C-terminal" evidence="18">
    <location>
        <begin position="486"/>
        <end position="750"/>
    </location>
</feature>
<dbReference type="Pfam" id="PF12705">
    <property type="entry name" value="PDDEXK_1"/>
    <property type="match status" value="1"/>
</dbReference>
<comment type="subunit">
    <text evidence="15">Heterotrimer of RecB, RecC and RecD. All subunits contribute to DNA-binding. Interacts with RecA.</text>
</comment>
<accession>A0ABS7TBZ7</accession>
<dbReference type="PANTHER" id="PTHR11070:SF23">
    <property type="entry name" value="RECBCD ENZYME SUBUNIT RECB"/>
    <property type="match status" value="1"/>
</dbReference>
<dbReference type="Pfam" id="PF00580">
    <property type="entry name" value="UvrD-helicase"/>
    <property type="match status" value="1"/>
</dbReference>
<feature type="region of interest" description="Nuclease activity, interacts with RecD and RecA" evidence="15">
    <location>
        <begin position="896"/>
        <end position="1206"/>
    </location>
</feature>
<evidence type="ECO:0000256" key="16">
    <source>
        <dbReference type="PROSITE-ProRule" id="PRU00560"/>
    </source>
</evidence>
<comment type="caution">
    <text evidence="19">The sequence shown here is derived from an EMBL/GenBank/DDBJ whole genome shotgun (WGS) entry which is preliminary data.</text>
</comment>
<evidence type="ECO:0000313" key="19">
    <source>
        <dbReference type="EMBL" id="MBZ4185360.1"/>
    </source>
</evidence>
<dbReference type="Gene3D" id="3.90.320.10">
    <property type="match status" value="1"/>
</dbReference>
<dbReference type="PROSITE" id="PS51198">
    <property type="entry name" value="UVRD_HELICASE_ATP_BIND"/>
    <property type="match status" value="1"/>
</dbReference>
<dbReference type="InterPro" id="IPR038726">
    <property type="entry name" value="PDDEXK_AddAB-type"/>
</dbReference>
<dbReference type="RefSeq" id="WP_223626751.1">
    <property type="nucleotide sequence ID" value="NZ_JAIQDJ010000001.1"/>
</dbReference>
<evidence type="ECO:0000256" key="7">
    <source>
        <dbReference type="ARBA" id="ARBA00022839"/>
    </source>
</evidence>
<keyword evidence="9 15" id="KW-0460">Magnesium</keyword>
<comment type="catalytic activity">
    <reaction evidence="14 15">
        <text>ATP + H2O = ADP + phosphate + H(+)</text>
        <dbReference type="Rhea" id="RHEA:13065"/>
        <dbReference type="ChEBI" id="CHEBI:15377"/>
        <dbReference type="ChEBI" id="CHEBI:15378"/>
        <dbReference type="ChEBI" id="CHEBI:30616"/>
        <dbReference type="ChEBI" id="CHEBI:43474"/>
        <dbReference type="ChEBI" id="CHEBI:456216"/>
        <dbReference type="EC" id="5.6.2.4"/>
    </reaction>
</comment>
<evidence type="ECO:0000313" key="20">
    <source>
        <dbReference type="Proteomes" id="UP001430290"/>
    </source>
</evidence>
<keyword evidence="20" id="KW-1185">Reference proteome</keyword>
<keyword evidence="7 15" id="KW-0269">Exonuclease</keyword>
<dbReference type="EC" id="3.1.11.5" evidence="15"/>
<keyword evidence="4 15" id="KW-0227">DNA damage</keyword>
<evidence type="ECO:0000259" key="18">
    <source>
        <dbReference type="PROSITE" id="PS51217"/>
    </source>
</evidence>
<dbReference type="Gene3D" id="1.10.3170.10">
    <property type="entry name" value="Recbcd, chain B, domain 2"/>
    <property type="match status" value="1"/>
</dbReference>
<feature type="active site" description="For nuclease activity" evidence="15">
    <location>
        <position position="1098"/>
    </location>
</feature>
<reference evidence="19" key="1">
    <citation type="submission" date="2021-09" db="EMBL/GenBank/DDBJ databases">
        <authorList>
            <person name="Wu T."/>
            <person name="Guo S.Z."/>
        </authorList>
    </citation>
    <scope>NUCLEOTIDE SEQUENCE</scope>
    <source>
        <strain evidence="19">RSS-23</strain>
    </source>
</reference>
<dbReference type="InterPro" id="IPR000212">
    <property type="entry name" value="DNA_helicase_UvrD/REP"/>
</dbReference>
<dbReference type="PROSITE" id="PS51217">
    <property type="entry name" value="UVRD_HELICASE_CTER"/>
    <property type="match status" value="1"/>
</dbReference>
<evidence type="ECO:0000256" key="3">
    <source>
        <dbReference type="ARBA" id="ARBA00022741"/>
    </source>
</evidence>
<protein>
    <recommendedName>
        <fullName evidence="15">RecBCD enzyme subunit RecB</fullName>
        <ecNumber evidence="15">3.1.11.5</ecNumber>
        <ecNumber evidence="15">5.6.2.4</ecNumber>
    </recommendedName>
    <alternativeName>
        <fullName evidence="15">DNA 3'-5' helicase subunit RecB</fullName>
    </alternativeName>
    <alternativeName>
        <fullName evidence="15">Exonuclease V subunit RecB</fullName>
        <shortName evidence="15">ExoV subunit RecB</shortName>
    </alternativeName>
    <alternativeName>
        <fullName evidence="15">Helicase/nuclease RecBCD subunit RecB</fullName>
    </alternativeName>
</protein>
<feature type="binding site" evidence="15">
    <location>
        <position position="1098"/>
    </location>
    <ligand>
        <name>Mg(2+)</name>
        <dbReference type="ChEBI" id="CHEBI:18420"/>
    </ligand>
</feature>
<keyword evidence="8 15" id="KW-0067">ATP-binding</keyword>
<keyword evidence="2 15" id="KW-0479">Metal-binding</keyword>
<dbReference type="EC" id="5.6.2.4" evidence="15"/>
<proteinExistence type="inferred from homology"/>
<feature type="domain" description="UvrD-like helicase ATP-binding" evidence="17">
    <location>
        <begin position="1"/>
        <end position="456"/>
    </location>
</feature>
<evidence type="ECO:0000256" key="2">
    <source>
        <dbReference type="ARBA" id="ARBA00022723"/>
    </source>
</evidence>
<dbReference type="HAMAP" id="MF_01485">
    <property type="entry name" value="RecB"/>
    <property type="match status" value="1"/>
</dbReference>
<evidence type="ECO:0000259" key="17">
    <source>
        <dbReference type="PROSITE" id="PS51198"/>
    </source>
</evidence>
<comment type="domain">
    <text evidence="15">The N-terminal DNA-binding domain is a ssDNA-dependent ATPase and has ATP-dependent 3'-5' helicase function. This domain interacts with RecC.</text>
</comment>
<dbReference type="EMBL" id="JAIQDJ010000001">
    <property type="protein sequence ID" value="MBZ4185360.1"/>
    <property type="molecule type" value="Genomic_DNA"/>
</dbReference>
<comment type="cofactor">
    <cofactor evidence="15">
        <name>Mg(2+)</name>
        <dbReference type="ChEBI" id="CHEBI:18420"/>
    </cofactor>
    <text evidence="15">Binds 1 Mg(2+) ion per subunit.</text>
</comment>
<evidence type="ECO:0000256" key="1">
    <source>
        <dbReference type="ARBA" id="ARBA00022722"/>
    </source>
</evidence>
<organism evidence="19 20">
    <name type="scientific">Thermomonas beijingensis</name>
    <dbReference type="NCBI Taxonomy" id="2872701"/>
    <lineage>
        <taxon>Bacteria</taxon>
        <taxon>Pseudomonadati</taxon>
        <taxon>Pseudomonadota</taxon>
        <taxon>Gammaproteobacteria</taxon>
        <taxon>Lysobacterales</taxon>
        <taxon>Lysobacteraceae</taxon>
        <taxon>Thermomonas</taxon>
    </lineage>
</organism>
<evidence type="ECO:0000256" key="8">
    <source>
        <dbReference type="ARBA" id="ARBA00022840"/>
    </source>
</evidence>
<evidence type="ECO:0000256" key="12">
    <source>
        <dbReference type="ARBA" id="ARBA00023235"/>
    </source>
</evidence>
<dbReference type="InterPro" id="IPR027417">
    <property type="entry name" value="P-loop_NTPase"/>
</dbReference>
<dbReference type="InterPro" id="IPR014016">
    <property type="entry name" value="UvrD-like_ATP-bd"/>
</dbReference>
<dbReference type="CDD" id="cd22352">
    <property type="entry name" value="RecB_C-like"/>
    <property type="match status" value="1"/>
</dbReference>
<keyword evidence="12 15" id="KW-0413">Isomerase</keyword>
<comment type="miscellaneous">
    <text evidence="15">In the RecBCD complex, RecB has a slow 3'-5' helicase, an exonuclease activity and loads RecA onto ssDNA, RecD has a fast 5'-3' helicase activity, while RecC stimulates the ATPase and processivity of the RecB helicase and contributes to recognition of the Chi site.</text>
</comment>
<comment type="similarity">
    <text evidence="15">Belongs to the helicase family. UvrD subfamily.</text>
</comment>
<comment type="domain">
    <text evidence="15">The C-terminal domain has nuclease activity and interacts with RecD. It interacts with RecA, facilitating its loading onto ssDNA.</text>
</comment>
<evidence type="ECO:0000256" key="11">
    <source>
        <dbReference type="ARBA" id="ARBA00023204"/>
    </source>
</evidence>
<gene>
    <name evidence="15" type="primary">recB</name>
    <name evidence="19" type="ORF">K7B09_03340</name>
</gene>
<sequence length="1206" mass="130948">MSQPMDWTTLPLQDGGRSLVEASAGTGKTWTIAVLYLRLLLEEKLSPRQIIVSTFTNAAAAELRERLRGKLLWALAEANQHQQGIASDAGKHADRDWIRKRWRDQPAALDADVQRLQAALAEFDAAPISTLHALCSRILADHPFAAGALFRGREMIDGKTLEAALVADLWRVIAQGDEADELVALARAAGITLNSLKKYVPVLLQADVEVGCLDLNALRGRLGFLGDLDAWASRVRGLLDDDCWFHQRSALRQTWRSLVDVIVPLPGVVPGEIDLAKLKAAKALTAISKAGVANPDIQALANVSGDIAAVFSDEEWDRAGSIPLRQFLAVAQHWCRATLQARLDAANQSSFDQLLVTVRDALAPRDGQRVLADALFAAWPVALVDEFQDTDPVQFGILDAIYSDEDSAQRGRLVMIGDPKQAIYRFRGGDVATYERAKALVPDADRLTLGTNHRSSRGYVEAVNQFYANTRAELGPQQSATSIRYQRVAPSGRRDGQPLRAAHDNTPVSRPLMLHRLAADDAAPDLEAHALRVCAGQIAWALSEDGYSIGEDRLQPGDIAVLLPSNAQIVKLAVMLKARGVPCVTGSQKSVFDTAIARELRLVLHAALHPEDPRTLRAALATRLIGASLGTLQALRHDAAAWDSHASRFHVLHATLERGGPLALVAALLEQHAARLLDTAEGERILTDLRHLGELLQEAWDEGGGERLLAWFAEQMADGAEGSDAVDARALRLESDAARVKLMTLHASKGLEFGVVFLPLMWKHGRSKIAERKPHVLASADGSVKYLVEGPAKDIVKQQESEERHRILYVALTRAIHACHVFVLPTGDVLADAIRSASAKDVALNDLELSVFPTDEANCIHVVDGWDPHPDLVWLGGGEVAEARSARPLPAAPPGPLPMRHSFTTLGGGGRHRLGFEDSAAEDEAQTEQFAAEQTDAAEVTAAPIIEATRHPELDALAGVAGADFGNAVHALFEHRVPGQPIAPHTVLAALHEHGVRPREGELDALAAPLTRRLQKVLEAPLADGGGPRLCDLAATDMRAELEFNYHLDGVSLRALRKACEAHGEPGLVPVREQTLAGLMNGKIDLVFAHGGRFHVLDYKGNQLAAGPQGCLQDYAPEALETKMLATGYRLQALLYTVAVERYLRERLGKDYRRDQHLGDCWYLFIRAVGLRLPDGTPCGVWRHRFDDGLLDAVQGVLGLDLEEAA</sequence>
<dbReference type="Gene3D" id="3.40.50.300">
    <property type="entry name" value="P-loop containing nucleotide triphosphate hydrolases"/>
    <property type="match status" value="2"/>
</dbReference>